<dbReference type="GO" id="GO:0016020">
    <property type="term" value="C:membrane"/>
    <property type="evidence" value="ECO:0007669"/>
    <property type="project" value="InterPro"/>
</dbReference>
<dbReference type="InterPro" id="IPR037225">
    <property type="entry name" value="Nuo51_FMN-bd_sf"/>
</dbReference>
<gene>
    <name evidence="9" type="ORF">BED41_08945</name>
</gene>
<dbReference type="PIRSF" id="PIRSF036408">
    <property type="entry name" value="PduS_prd"/>
    <property type="match status" value="1"/>
</dbReference>
<evidence type="ECO:0000256" key="7">
    <source>
        <dbReference type="ARBA" id="ARBA00023014"/>
    </source>
</evidence>
<dbReference type="AlphaFoldDB" id="A0A1B2I5F3"/>
<dbReference type="STRING" id="1197717.BED41_08945"/>
<keyword evidence="6" id="KW-0408">Iron</keyword>
<dbReference type="GO" id="GO:0009055">
    <property type="term" value="F:electron transfer activity"/>
    <property type="evidence" value="ECO:0007669"/>
    <property type="project" value="InterPro"/>
</dbReference>
<evidence type="ECO:0000256" key="3">
    <source>
        <dbReference type="ARBA" id="ARBA00022723"/>
    </source>
</evidence>
<dbReference type="PANTHER" id="PTHR43034">
    <property type="entry name" value="ION-TRANSLOCATING OXIDOREDUCTASE COMPLEX SUBUNIT C"/>
    <property type="match status" value="1"/>
</dbReference>
<dbReference type="InterPro" id="IPR017054">
    <property type="entry name" value="PduS"/>
</dbReference>
<dbReference type="SUPFAM" id="SSF46548">
    <property type="entry name" value="alpha-helical ferredoxin"/>
    <property type="match status" value="1"/>
</dbReference>
<keyword evidence="5" id="KW-0249">Electron transport</keyword>
<dbReference type="Pfam" id="PF13534">
    <property type="entry name" value="Fer4_17"/>
    <property type="match status" value="1"/>
</dbReference>
<dbReference type="Gene3D" id="1.10.1060.10">
    <property type="entry name" value="Alpha-helical ferredoxin"/>
    <property type="match status" value="1"/>
</dbReference>
<dbReference type="Proteomes" id="UP000093044">
    <property type="component" value="Chromosome"/>
</dbReference>
<name>A0A1B2I5F3_9BACT</name>
<evidence type="ECO:0000256" key="5">
    <source>
        <dbReference type="ARBA" id="ARBA00022982"/>
    </source>
</evidence>
<accession>A0A1B2I5F3</accession>
<dbReference type="SUPFAM" id="SSF142984">
    <property type="entry name" value="Nqo1 middle domain-like"/>
    <property type="match status" value="1"/>
</dbReference>
<keyword evidence="2" id="KW-0004">4Fe-4S</keyword>
<dbReference type="OrthoDB" id="9767754at2"/>
<dbReference type="InterPro" id="IPR011538">
    <property type="entry name" value="Nuo51_FMN-bd"/>
</dbReference>
<reference evidence="9" key="1">
    <citation type="submission" date="2016-08" db="EMBL/GenBank/DDBJ databases">
        <title>Complete genome of Cloacibacillus porcorum.</title>
        <authorList>
            <person name="Looft T."/>
            <person name="Bayles D.O."/>
            <person name="Alt D.P."/>
        </authorList>
    </citation>
    <scope>NUCLEOTIDE SEQUENCE [LARGE SCALE GENOMIC DNA]</scope>
    <source>
        <strain evidence="9">CL-84</strain>
    </source>
</reference>
<feature type="domain" description="4Fe-4S ferredoxin-type" evidence="8">
    <location>
        <begin position="243"/>
        <end position="273"/>
    </location>
</feature>
<dbReference type="SUPFAM" id="SSF142019">
    <property type="entry name" value="Nqo1 FMN-binding domain-like"/>
    <property type="match status" value="1"/>
</dbReference>
<keyword evidence="10" id="KW-1185">Reference proteome</keyword>
<evidence type="ECO:0000313" key="10">
    <source>
        <dbReference type="Proteomes" id="UP000093044"/>
    </source>
</evidence>
<keyword evidence="7" id="KW-0411">Iron-sulfur</keyword>
<dbReference type="Gene3D" id="3.40.50.11540">
    <property type="entry name" value="NADH-ubiquinone oxidoreductase 51kDa subunit"/>
    <property type="match status" value="1"/>
</dbReference>
<dbReference type="Pfam" id="PF13375">
    <property type="entry name" value="RnfC_N"/>
    <property type="match status" value="1"/>
</dbReference>
<dbReference type="Pfam" id="PF10531">
    <property type="entry name" value="SLBB"/>
    <property type="match status" value="1"/>
</dbReference>
<dbReference type="GeneID" id="83057974"/>
<dbReference type="PANTHER" id="PTHR43034:SF2">
    <property type="entry name" value="ION-TRANSLOCATING OXIDOREDUCTASE COMPLEX SUBUNIT C"/>
    <property type="match status" value="1"/>
</dbReference>
<evidence type="ECO:0000256" key="1">
    <source>
        <dbReference type="ARBA" id="ARBA00022448"/>
    </source>
</evidence>
<evidence type="ECO:0000256" key="2">
    <source>
        <dbReference type="ARBA" id="ARBA00022485"/>
    </source>
</evidence>
<sequence length="445" mass="47596">MNDKLISSVLEAGIVGAGGAGFPTHVKLGAQAGTVIINGAECEPLLRVDQQLMEREAAGLLTALDLIVESSGAARGVVALKEHYHGAAAALSRELPKHPKLSLHLLGGFYPAGDEQVIVYEVTGKIVPEGGIPLNVGVIVVNVETALNILAAYEDGTPVTDKYLTVTGAVRSPKSVRVPLGITVREAVELAGGATVSDYVVVNGGPMMGVTVSPKSWVTKTTKGLIVLPLEHSLLTSLKKPLDKSIRDASIACMQCSLCTEVCPRHLLGHRIEPHKMMRIAAYGSVCDEKQSPMNAYLCCGCRLCEYACVMGLQPWKFNASIKNILMRSGVKNSLHLAPERCDSFREYKRYPVGKLIRQLGLSQYDRPAPMKYGDHSFIEVTLPLRQGAGAPSEPVVKVNDQVTRGGLIARAPQGKLGTNLHASISGTVKAVTEIFVTIHTENQL</sequence>
<dbReference type="RefSeq" id="WP_066745011.1">
    <property type="nucleotide sequence ID" value="NZ_CP016757.1"/>
</dbReference>
<evidence type="ECO:0000259" key="8">
    <source>
        <dbReference type="PROSITE" id="PS51379"/>
    </source>
</evidence>
<dbReference type="Pfam" id="PF01512">
    <property type="entry name" value="Complex1_51K"/>
    <property type="match status" value="1"/>
</dbReference>
<dbReference type="InterPro" id="IPR019554">
    <property type="entry name" value="Soluble_ligand-bd"/>
</dbReference>
<keyword evidence="3" id="KW-0479">Metal-binding</keyword>
<dbReference type="GO" id="GO:0046872">
    <property type="term" value="F:metal ion binding"/>
    <property type="evidence" value="ECO:0007669"/>
    <property type="project" value="UniProtKB-KW"/>
</dbReference>
<dbReference type="GO" id="GO:0051539">
    <property type="term" value="F:4 iron, 4 sulfur cluster binding"/>
    <property type="evidence" value="ECO:0007669"/>
    <property type="project" value="UniProtKB-KW"/>
</dbReference>
<dbReference type="InterPro" id="IPR009051">
    <property type="entry name" value="Helical_ferredxn"/>
</dbReference>
<keyword evidence="1" id="KW-0813">Transport</keyword>
<dbReference type="InterPro" id="IPR026902">
    <property type="entry name" value="RnfC_N"/>
</dbReference>
<organism evidence="9 10">
    <name type="scientific">Cloacibacillus porcorum</name>
    <dbReference type="NCBI Taxonomy" id="1197717"/>
    <lineage>
        <taxon>Bacteria</taxon>
        <taxon>Thermotogati</taxon>
        <taxon>Synergistota</taxon>
        <taxon>Synergistia</taxon>
        <taxon>Synergistales</taxon>
        <taxon>Synergistaceae</taxon>
        <taxon>Cloacibacillus</taxon>
    </lineage>
</organism>
<evidence type="ECO:0000313" key="9">
    <source>
        <dbReference type="EMBL" id="ANZ45186.1"/>
    </source>
</evidence>
<evidence type="ECO:0000256" key="4">
    <source>
        <dbReference type="ARBA" id="ARBA00022737"/>
    </source>
</evidence>
<dbReference type="InterPro" id="IPR010208">
    <property type="entry name" value="Ion_transpt_RnfC/RsxC"/>
</dbReference>
<dbReference type="InterPro" id="IPR017896">
    <property type="entry name" value="4Fe4S_Fe-S-bd"/>
</dbReference>
<protein>
    <submittedName>
        <fullName evidence="9">NADH dehydrogenase</fullName>
    </submittedName>
</protein>
<proteinExistence type="predicted"/>
<dbReference type="InterPro" id="IPR017900">
    <property type="entry name" value="4Fe4S_Fe_S_CS"/>
</dbReference>
<dbReference type="EMBL" id="CP016757">
    <property type="protein sequence ID" value="ANZ45186.1"/>
    <property type="molecule type" value="Genomic_DNA"/>
</dbReference>
<dbReference type="PROSITE" id="PS00198">
    <property type="entry name" value="4FE4S_FER_1"/>
    <property type="match status" value="1"/>
</dbReference>
<evidence type="ECO:0000256" key="6">
    <source>
        <dbReference type="ARBA" id="ARBA00023004"/>
    </source>
</evidence>
<dbReference type="PROSITE" id="PS51379">
    <property type="entry name" value="4FE4S_FER_2"/>
    <property type="match status" value="1"/>
</dbReference>
<dbReference type="KEGG" id="cpor:BED41_08945"/>
<keyword evidence="4" id="KW-0677">Repeat</keyword>